<evidence type="ECO:0000256" key="3">
    <source>
        <dbReference type="ARBA" id="ARBA00022946"/>
    </source>
</evidence>
<evidence type="ECO:0000256" key="6">
    <source>
        <dbReference type="ARBA" id="ARBA00023274"/>
    </source>
</evidence>
<accession>A0A165CW65</accession>
<dbReference type="InterPro" id="IPR000086">
    <property type="entry name" value="NUDIX_hydrolase_dom"/>
</dbReference>
<keyword evidence="6" id="KW-0687">Ribonucleoprotein</keyword>
<keyword evidence="5" id="KW-0496">Mitochondrion</keyword>
<evidence type="ECO:0000256" key="2">
    <source>
        <dbReference type="ARBA" id="ARBA00009070"/>
    </source>
</evidence>
<evidence type="ECO:0000256" key="1">
    <source>
        <dbReference type="ARBA" id="ARBA00004173"/>
    </source>
</evidence>
<evidence type="ECO:0000313" key="11">
    <source>
        <dbReference type="Proteomes" id="UP000076871"/>
    </source>
</evidence>
<keyword evidence="3" id="KW-0809">Transit peptide</keyword>
<dbReference type="PANTHER" id="PTHR13124">
    <property type="entry name" value="39S RIBOSOMAL PROTEIN L46, MITOCHONDRIAL PRECURSOR-RELATED"/>
    <property type="match status" value="1"/>
</dbReference>
<dbReference type="EMBL" id="KV427643">
    <property type="protein sequence ID" value="KZT03558.1"/>
    <property type="molecule type" value="Genomic_DNA"/>
</dbReference>
<dbReference type="InParanoid" id="A0A165CW65"/>
<dbReference type="Gene3D" id="3.90.79.10">
    <property type="entry name" value="Nucleoside Triphosphate Pyrophosphohydrolase"/>
    <property type="match status" value="1"/>
</dbReference>
<organism evidence="10 11">
    <name type="scientific">Laetiporus sulphureus 93-53</name>
    <dbReference type="NCBI Taxonomy" id="1314785"/>
    <lineage>
        <taxon>Eukaryota</taxon>
        <taxon>Fungi</taxon>
        <taxon>Dikarya</taxon>
        <taxon>Basidiomycota</taxon>
        <taxon>Agaricomycotina</taxon>
        <taxon>Agaricomycetes</taxon>
        <taxon>Polyporales</taxon>
        <taxon>Laetiporus</taxon>
    </lineage>
</organism>
<dbReference type="CDD" id="cd04661">
    <property type="entry name" value="NUDIX_MRP_L46"/>
    <property type="match status" value="1"/>
</dbReference>
<evidence type="ECO:0000256" key="4">
    <source>
        <dbReference type="ARBA" id="ARBA00022980"/>
    </source>
</evidence>
<dbReference type="AlphaFoldDB" id="A0A165CW65"/>
<dbReference type="GO" id="GO:0003735">
    <property type="term" value="F:structural constituent of ribosome"/>
    <property type="evidence" value="ECO:0007669"/>
    <property type="project" value="InterPro"/>
</dbReference>
<dbReference type="OrthoDB" id="414075at2759"/>
<evidence type="ECO:0000256" key="7">
    <source>
        <dbReference type="ARBA" id="ARBA00035190"/>
    </source>
</evidence>
<dbReference type="InterPro" id="IPR040008">
    <property type="entry name" value="Ribosomal_mL46"/>
</dbReference>
<dbReference type="STRING" id="1314785.A0A165CW65"/>
<dbReference type="PANTHER" id="PTHR13124:SF12">
    <property type="entry name" value="LARGE RIBOSOMAL SUBUNIT PROTEIN ML46"/>
    <property type="match status" value="1"/>
</dbReference>
<keyword evidence="4" id="KW-0689">Ribosomal protein</keyword>
<gene>
    <name evidence="10" type="ORF">LAESUDRAFT_729141</name>
</gene>
<keyword evidence="11" id="KW-1185">Reference proteome</keyword>
<feature type="domain" description="Large ribosomal subunit protein mL46 N-terminal" evidence="9">
    <location>
        <begin position="50"/>
        <end position="160"/>
    </location>
</feature>
<evidence type="ECO:0000313" key="10">
    <source>
        <dbReference type="EMBL" id="KZT03558.1"/>
    </source>
</evidence>
<dbReference type="SUPFAM" id="SSF55811">
    <property type="entry name" value="Nudix"/>
    <property type="match status" value="1"/>
</dbReference>
<feature type="domain" description="Nudix hydrolase" evidence="8">
    <location>
        <begin position="170"/>
        <end position="284"/>
    </location>
</feature>
<evidence type="ECO:0000259" key="8">
    <source>
        <dbReference type="Pfam" id="PF00293"/>
    </source>
</evidence>
<reference evidence="10 11" key="1">
    <citation type="journal article" date="2016" name="Mol. Biol. Evol.">
        <title>Comparative Genomics of Early-Diverging Mushroom-Forming Fungi Provides Insights into the Origins of Lignocellulose Decay Capabilities.</title>
        <authorList>
            <person name="Nagy L.G."/>
            <person name="Riley R."/>
            <person name="Tritt A."/>
            <person name="Adam C."/>
            <person name="Daum C."/>
            <person name="Floudas D."/>
            <person name="Sun H."/>
            <person name="Yadav J.S."/>
            <person name="Pangilinan J."/>
            <person name="Larsson K.H."/>
            <person name="Matsuura K."/>
            <person name="Barry K."/>
            <person name="Labutti K."/>
            <person name="Kuo R."/>
            <person name="Ohm R.A."/>
            <person name="Bhattacharya S.S."/>
            <person name="Shirouzu T."/>
            <person name="Yoshinaga Y."/>
            <person name="Martin F.M."/>
            <person name="Grigoriev I.V."/>
            <person name="Hibbett D.S."/>
        </authorList>
    </citation>
    <scope>NUCLEOTIDE SEQUENCE [LARGE SCALE GENOMIC DNA]</scope>
    <source>
        <strain evidence="10 11">93-53</strain>
    </source>
</reference>
<dbReference type="GO" id="GO:0005762">
    <property type="term" value="C:mitochondrial large ribosomal subunit"/>
    <property type="evidence" value="ECO:0007669"/>
    <property type="project" value="TreeGrafter"/>
</dbReference>
<dbReference type="GeneID" id="63826611"/>
<evidence type="ECO:0000259" key="9">
    <source>
        <dbReference type="Pfam" id="PF11788"/>
    </source>
</evidence>
<dbReference type="RefSeq" id="XP_040761298.1">
    <property type="nucleotide sequence ID" value="XM_040909582.1"/>
</dbReference>
<protein>
    <recommendedName>
        <fullName evidence="7">Large ribosomal subunit protein mL46</fullName>
    </recommendedName>
</protein>
<dbReference type="Pfam" id="PF00293">
    <property type="entry name" value="NUDIX"/>
    <property type="match status" value="1"/>
</dbReference>
<comment type="subcellular location">
    <subcellularLocation>
        <location evidence="1">Mitochondrion</location>
    </subcellularLocation>
</comment>
<dbReference type="InterPro" id="IPR033650">
    <property type="entry name" value="Ribosomal_mL46_NUDIX"/>
</dbReference>
<dbReference type="FunCoup" id="A0A165CW65">
    <property type="interactions" value="68"/>
</dbReference>
<dbReference type="InterPro" id="IPR021757">
    <property type="entry name" value="Ribosomal_mL46_N"/>
</dbReference>
<comment type="similarity">
    <text evidence="2">Belongs to the mitochondrion-specific ribosomal protein mL46 family.</text>
</comment>
<dbReference type="Proteomes" id="UP000076871">
    <property type="component" value="Unassembled WGS sequence"/>
</dbReference>
<dbReference type="Pfam" id="PF11788">
    <property type="entry name" value="MRP-L46"/>
    <property type="match status" value="1"/>
</dbReference>
<proteinExistence type="inferred from homology"/>
<evidence type="ECO:0000256" key="5">
    <source>
        <dbReference type="ARBA" id="ARBA00023128"/>
    </source>
</evidence>
<sequence>MWARNAWSSCGRHSRVRCAHVRPRTFATVADAPSSSSTSSSSQNDPSPIINAAVILNRSPLITRTPSNFERAYYAYHARIRRALFNPFPDEFYFKKGSLLEDRFALEEKERERVAFGSTHSAQLKDSSAEADLEAAPAFSETVIKDSKEERPMPRTHEADIKGDVQSLDRKGERNIYLLLQGQNAAGKTVWRFPQGELLVGELLHEAASRELHDECGPNMDTWVVSQNPIGVYQPSNTSSPSQTYVFFYKAHILAGQAIPNGKNVLNFAWLTKEEIEPRVDQDYWSGIRDMLSDF</sequence>
<dbReference type="InterPro" id="IPR015797">
    <property type="entry name" value="NUDIX_hydrolase-like_dom_sf"/>
</dbReference>
<name>A0A165CW65_9APHY</name>